<name>X1F006_9ZZZZ</name>
<feature type="non-terminal residue" evidence="1">
    <location>
        <position position="100"/>
    </location>
</feature>
<reference evidence="1" key="1">
    <citation type="journal article" date="2014" name="Front. Microbiol.">
        <title>High frequency of phylogenetically diverse reductive dehalogenase-homologous genes in deep subseafloor sedimentary metagenomes.</title>
        <authorList>
            <person name="Kawai M."/>
            <person name="Futagami T."/>
            <person name="Toyoda A."/>
            <person name="Takaki Y."/>
            <person name="Nishi S."/>
            <person name="Hori S."/>
            <person name="Arai W."/>
            <person name="Tsubouchi T."/>
            <person name="Morono Y."/>
            <person name="Uchiyama I."/>
            <person name="Ito T."/>
            <person name="Fujiyama A."/>
            <person name="Inagaki F."/>
            <person name="Takami H."/>
        </authorList>
    </citation>
    <scope>NUCLEOTIDE SEQUENCE</scope>
    <source>
        <strain evidence="1">Expedition CK06-06</strain>
    </source>
</reference>
<organism evidence="1">
    <name type="scientific">marine sediment metagenome</name>
    <dbReference type="NCBI Taxonomy" id="412755"/>
    <lineage>
        <taxon>unclassified sequences</taxon>
        <taxon>metagenomes</taxon>
        <taxon>ecological metagenomes</taxon>
    </lineage>
</organism>
<dbReference type="AlphaFoldDB" id="X1F006"/>
<protein>
    <recommendedName>
        <fullName evidence="2">CARDB domain-containing protein</fullName>
    </recommendedName>
</protein>
<accession>X1F006</accession>
<gene>
    <name evidence="1" type="ORF">S03H2_09707</name>
</gene>
<feature type="non-terminal residue" evidence="1">
    <location>
        <position position="1"/>
    </location>
</feature>
<dbReference type="EMBL" id="BARU01005031">
    <property type="protein sequence ID" value="GAH25920.1"/>
    <property type="molecule type" value="Genomic_DNA"/>
</dbReference>
<sequence length="100" mass="10475">SIKNEGAGNQEYTYYYWITTRADGEIIDDDAVDSGSSSKMIASGDTFTVEKCLTLPNVGTYWFKVKVFWDADSSSASEQFIAISVPSAPSDGGGGGGGGA</sequence>
<evidence type="ECO:0008006" key="2">
    <source>
        <dbReference type="Google" id="ProtNLM"/>
    </source>
</evidence>
<comment type="caution">
    <text evidence="1">The sequence shown here is derived from an EMBL/GenBank/DDBJ whole genome shotgun (WGS) entry which is preliminary data.</text>
</comment>
<proteinExistence type="predicted"/>
<evidence type="ECO:0000313" key="1">
    <source>
        <dbReference type="EMBL" id="GAH25920.1"/>
    </source>
</evidence>